<organism evidence="2 3">
    <name type="scientific">Aedes aegypti</name>
    <name type="common">Yellowfever mosquito</name>
    <name type="synonym">Culex aegypti</name>
    <dbReference type="NCBI Taxonomy" id="7159"/>
    <lineage>
        <taxon>Eukaryota</taxon>
        <taxon>Metazoa</taxon>
        <taxon>Ecdysozoa</taxon>
        <taxon>Arthropoda</taxon>
        <taxon>Hexapoda</taxon>
        <taxon>Insecta</taxon>
        <taxon>Pterygota</taxon>
        <taxon>Neoptera</taxon>
        <taxon>Endopterygota</taxon>
        <taxon>Diptera</taxon>
        <taxon>Nematocera</taxon>
        <taxon>Culicoidea</taxon>
        <taxon>Culicidae</taxon>
        <taxon>Culicinae</taxon>
        <taxon>Aedini</taxon>
        <taxon>Aedes</taxon>
        <taxon>Stegomyia</taxon>
    </lineage>
</organism>
<proteinExistence type="predicted"/>
<dbReference type="VEuPathDB" id="VectorBase:AAEL026098"/>
<feature type="region of interest" description="Disordered" evidence="1">
    <location>
        <begin position="44"/>
        <end position="72"/>
    </location>
</feature>
<dbReference type="HOGENOM" id="CLU_1519093_0_0_1"/>
<name>Q16U45_AEDAE</name>
<accession>Q16U45</accession>
<dbReference type="EMBL" id="CH477632">
    <property type="protein sequence ID" value="EAT38040.1"/>
    <property type="molecule type" value="Genomic_DNA"/>
</dbReference>
<reference evidence="2" key="3">
    <citation type="submission" date="2012-09" db="EMBL/GenBank/DDBJ databases">
        <authorList>
            <consortium name="VectorBase"/>
        </authorList>
    </citation>
    <scope>NUCLEOTIDE SEQUENCE</scope>
    <source>
        <strain evidence="2">Liverpool</strain>
    </source>
</reference>
<dbReference type="OMA" id="GISNDEC"/>
<protein>
    <submittedName>
        <fullName evidence="2">AAEL010026-PA</fullName>
    </submittedName>
</protein>
<dbReference type="Proteomes" id="UP000682892">
    <property type="component" value="Unassembled WGS sequence"/>
</dbReference>
<dbReference type="PaxDb" id="7159-AAEL010026-PA"/>
<reference evidence="2" key="1">
    <citation type="submission" date="2005-10" db="EMBL/GenBank/DDBJ databases">
        <authorList>
            <person name="Loftus B.J."/>
            <person name="Nene V.M."/>
            <person name="Hannick L.I."/>
            <person name="Bidwell S."/>
            <person name="Haas B."/>
            <person name="Amedeo P."/>
            <person name="Orvis J."/>
            <person name="Wortman J.R."/>
            <person name="White O.R."/>
            <person name="Salzberg S."/>
            <person name="Shumway M."/>
            <person name="Koo H."/>
            <person name="Zhao Y."/>
            <person name="Holmes M."/>
            <person name="Miller J."/>
            <person name="Schatz M."/>
            <person name="Pop M."/>
            <person name="Pai G."/>
            <person name="Utterback T."/>
            <person name="Rogers Y.-H."/>
            <person name="Kravitz S."/>
            <person name="Fraser C.M."/>
        </authorList>
    </citation>
    <scope>NUCLEOTIDE SEQUENCE</scope>
    <source>
        <strain evidence="2">Liverpool</strain>
    </source>
</reference>
<gene>
    <name evidence="2" type="ORF">AaeL_AAEL010026</name>
</gene>
<feature type="compositionally biased region" description="Polar residues" evidence="1">
    <location>
        <begin position="44"/>
        <end position="57"/>
    </location>
</feature>
<evidence type="ECO:0000313" key="3">
    <source>
        <dbReference type="Proteomes" id="UP000682892"/>
    </source>
</evidence>
<evidence type="ECO:0000313" key="2">
    <source>
        <dbReference type="EMBL" id="EAT38040.1"/>
    </source>
</evidence>
<reference evidence="2" key="2">
    <citation type="journal article" date="2007" name="Science">
        <title>Genome sequence of Aedes aegypti, a major arbovirus vector.</title>
        <authorList>
            <person name="Nene V."/>
            <person name="Wortman J.R."/>
            <person name="Lawson D."/>
            <person name="Haas B."/>
            <person name="Kodira C."/>
            <person name="Tu Z.J."/>
            <person name="Loftus B."/>
            <person name="Xi Z."/>
            <person name="Megy K."/>
            <person name="Grabherr M."/>
            <person name="Ren Q."/>
            <person name="Zdobnov E.M."/>
            <person name="Lobo N.F."/>
            <person name="Campbell K.S."/>
            <person name="Brown S.E."/>
            <person name="Bonaldo M.F."/>
            <person name="Zhu J."/>
            <person name="Sinkins S.P."/>
            <person name="Hogenkamp D.G."/>
            <person name="Amedeo P."/>
            <person name="Arensburger P."/>
            <person name="Atkinson P.W."/>
            <person name="Bidwell S."/>
            <person name="Biedler J."/>
            <person name="Birney E."/>
            <person name="Bruggner R.V."/>
            <person name="Costas J."/>
            <person name="Coy M.R."/>
            <person name="Crabtree J."/>
            <person name="Crawford M."/>
            <person name="Debruyn B."/>
            <person name="Decaprio D."/>
            <person name="Eiglmeier K."/>
            <person name="Eisenstadt E."/>
            <person name="El-Dorry H."/>
            <person name="Gelbart W.M."/>
            <person name="Gomes S.L."/>
            <person name="Hammond M."/>
            <person name="Hannick L.I."/>
            <person name="Hogan J.R."/>
            <person name="Holmes M.H."/>
            <person name="Jaffe D."/>
            <person name="Johnston J.S."/>
            <person name="Kennedy R.C."/>
            <person name="Koo H."/>
            <person name="Kravitz S."/>
            <person name="Kriventseva E.V."/>
            <person name="Kulp D."/>
            <person name="Labutti K."/>
            <person name="Lee E."/>
            <person name="Li S."/>
            <person name="Lovin D.D."/>
            <person name="Mao C."/>
            <person name="Mauceli E."/>
            <person name="Menck C.F."/>
            <person name="Miller J.R."/>
            <person name="Montgomery P."/>
            <person name="Mori A."/>
            <person name="Nascimento A.L."/>
            <person name="Naveira H.F."/>
            <person name="Nusbaum C."/>
            <person name="O'leary S."/>
            <person name="Orvis J."/>
            <person name="Pertea M."/>
            <person name="Quesneville H."/>
            <person name="Reidenbach K.R."/>
            <person name="Rogers Y.H."/>
            <person name="Roth C.W."/>
            <person name="Schneider J.R."/>
            <person name="Schatz M."/>
            <person name="Shumway M."/>
            <person name="Stanke M."/>
            <person name="Stinson E.O."/>
            <person name="Tubio J.M."/>
            <person name="Vanzee J.P."/>
            <person name="Verjovski-Almeida S."/>
            <person name="Werner D."/>
            <person name="White O."/>
            <person name="Wyder S."/>
            <person name="Zeng Q."/>
            <person name="Zhao Q."/>
            <person name="Zhao Y."/>
            <person name="Hill C.A."/>
            <person name="Raikhel A.S."/>
            <person name="Soares M.B."/>
            <person name="Knudson D.L."/>
            <person name="Lee N.H."/>
            <person name="Galagan J."/>
            <person name="Salzberg S.L."/>
            <person name="Paulsen I.T."/>
            <person name="Dimopoulos G."/>
            <person name="Collins F.H."/>
            <person name="Birren B."/>
            <person name="Fraser-Liggett C.M."/>
            <person name="Severson D.W."/>
        </authorList>
    </citation>
    <scope>NUCLEOTIDE SEQUENCE [LARGE SCALE GENOMIC DNA]</scope>
    <source>
        <strain evidence="2">Liverpool</strain>
    </source>
</reference>
<dbReference type="AlphaFoldDB" id="Q16U45"/>
<evidence type="ECO:0000256" key="1">
    <source>
        <dbReference type="SAM" id="MobiDB-lite"/>
    </source>
</evidence>
<sequence length="177" mass="20328">MDAPQQTVEVQTENREAKIMKDVDELKAQVAEIVKILSLADGLQKSTPPKQSSTPISSPECDGATNSANNSTSNVNRLCRDHGRDHSFSLLLSNVDRRVTEQDIDRLVFEWLGISNDECFKVTKLVPKWKAYEELDYISFKVDLDERWRKAAISTDTWPREVKCREFINQQRITWSP</sequence>